<accession>A0A5S9F491</accession>
<dbReference type="Gene3D" id="2.120.10.30">
    <property type="entry name" value="TolB, C-terminal domain"/>
    <property type="match status" value="1"/>
</dbReference>
<keyword evidence="5" id="KW-1185">Reference proteome</keyword>
<evidence type="ECO:0000259" key="3">
    <source>
        <dbReference type="Pfam" id="PF08450"/>
    </source>
</evidence>
<reference evidence="4 5" key="1">
    <citation type="submission" date="2019-08" db="EMBL/GenBank/DDBJ databases">
        <title>Complete genome sequence of Candidatus Uab amorphum.</title>
        <authorList>
            <person name="Shiratori T."/>
            <person name="Suzuki S."/>
            <person name="Kakizawa Y."/>
            <person name="Ishida K."/>
        </authorList>
    </citation>
    <scope>NUCLEOTIDE SEQUENCE [LARGE SCALE GENOMIC DNA]</scope>
    <source>
        <strain evidence="4 5">SRT547</strain>
    </source>
</reference>
<dbReference type="Pfam" id="PF08450">
    <property type="entry name" value="SGL"/>
    <property type="match status" value="1"/>
</dbReference>
<dbReference type="AlphaFoldDB" id="A0A5S9F491"/>
<dbReference type="Proteomes" id="UP000326354">
    <property type="component" value="Chromosome"/>
</dbReference>
<evidence type="ECO:0000313" key="4">
    <source>
        <dbReference type="EMBL" id="BBM83982.1"/>
    </source>
</evidence>
<evidence type="ECO:0000313" key="5">
    <source>
        <dbReference type="Proteomes" id="UP000326354"/>
    </source>
</evidence>
<feature type="chain" id="PRO_5024846952" evidence="2">
    <location>
        <begin position="18"/>
        <end position="295"/>
    </location>
</feature>
<evidence type="ECO:0000256" key="2">
    <source>
        <dbReference type="SAM" id="SignalP"/>
    </source>
</evidence>
<keyword evidence="2" id="KW-0732">Signal</keyword>
<dbReference type="InterPro" id="IPR011042">
    <property type="entry name" value="6-blade_b-propeller_TolB-like"/>
</dbReference>
<name>A0A5S9F491_UABAM</name>
<feature type="signal peptide" evidence="2">
    <location>
        <begin position="1"/>
        <end position="17"/>
    </location>
</feature>
<dbReference type="PANTHER" id="PTHR47572:SF4">
    <property type="entry name" value="LACTONASE DRP35"/>
    <property type="match status" value="1"/>
</dbReference>
<dbReference type="GO" id="GO:0016787">
    <property type="term" value="F:hydrolase activity"/>
    <property type="evidence" value="ECO:0007669"/>
    <property type="project" value="UniProtKB-KW"/>
</dbReference>
<dbReference type="SUPFAM" id="SSF63829">
    <property type="entry name" value="Calcium-dependent phosphotriesterase"/>
    <property type="match status" value="1"/>
</dbReference>
<feature type="domain" description="SMP-30/Gluconolactonase/LRE-like region" evidence="3">
    <location>
        <begin position="104"/>
        <end position="252"/>
    </location>
</feature>
<dbReference type="KEGG" id="uam:UABAM_02337"/>
<dbReference type="InterPro" id="IPR051262">
    <property type="entry name" value="SMP-30/CGR1_Lactonase"/>
</dbReference>
<dbReference type="PANTHER" id="PTHR47572">
    <property type="entry name" value="LIPOPROTEIN-RELATED"/>
    <property type="match status" value="1"/>
</dbReference>
<dbReference type="EMBL" id="AP019860">
    <property type="protein sequence ID" value="BBM83982.1"/>
    <property type="molecule type" value="Genomic_DNA"/>
</dbReference>
<dbReference type="InterPro" id="IPR013658">
    <property type="entry name" value="SGL"/>
</dbReference>
<dbReference type="OrthoDB" id="9797664at2"/>
<proteinExistence type="predicted"/>
<sequence>MRFMFALAILCSICIFADEGIRIDNSPISKEKYGHSWHLASHFDAPESAYYDANTDTIYVSNVAGSPTDKDGKGFIQKLKSDGTMLNASWVTGLNAPKGIRIHKGTLWVSDIDRVIAVNVKDGKKVKEISVPGSAFLNDIAIDKNGVVYVSDMMANKIFKIENDTPSVLTAGAEVEYPNGLLLQGDDLVVAAWGSRGRKGSLYSVNVKTKKKKSITKPLGNLDGLEVDTAGNYLVSDWVAGKVFRISKDGNVKLLLHGFRGSADIGFIPQKQMLIVPRMKESAVTAYDLSKYPKK</sequence>
<organism evidence="4 5">
    <name type="scientific">Uabimicrobium amorphum</name>
    <dbReference type="NCBI Taxonomy" id="2596890"/>
    <lineage>
        <taxon>Bacteria</taxon>
        <taxon>Pseudomonadati</taxon>
        <taxon>Planctomycetota</taxon>
        <taxon>Candidatus Uabimicrobiia</taxon>
        <taxon>Candidatus Uabimicrobiales</taxon>
        <taxon>Candidatus Uabimicrobiaceae</taxon>
        <taxon>Candidatus Uabimicrobium</taxon>
    </lineage>
</organism>
<keyword evidence="1" id="KW-0378">Hydrolase</keyword>
<protein>
    <submittedName>
        <fullName evidence="4">ATP/GTP-binding protein</fullName>
    </submittedName>
</protein>
<evidence type="ECO:0000256" key="1">
    <source>
        <dbReference type="ARBA" id="ARBA00022801"/>
    </source>
</evidence>
<gene>
    <name evidence="4" type="ORF">UABAM_02337</name>
</gene>
<dbReference type="RefSeq" id="WP_151968163.1">
    <property type="nucleotide sequence ID" value="NZ_AP019860.1"/>
</dbReference>